<keyword evidence="13 14" id="KW-0472">Membrane</keyword>
<dbReference type="InterPro" id="IPR003660">
    <property type="entry name" value="HAMP_dom"/>
</dbReference>
<evidence type="ECO:0000256" key="10">
    <source>
        <dbReference type="ARBA" id="ARBA00022840"/>
    </source>
</evidence>
<evidence type="ECO:0000256" key="6">
    <source>
        <dbReference type="ARBA" id="ARBA00022679"/>
    </source>
</evidence>
<keyword evidence="18" id="KW-1185">Reference proteome</keyword>
<evidence type="ECO:0000256" key="9">
    <source>
        <dbReference type="ARBA" id="ARBA00022777"/>
    </source>
</evidence>
<dbReference type="InterPro" id="IPR029787">
    <property type="entry name" value="Nucleotide_cyclase"/>
</dbReference>
<dbReference type="GO" id="GO:0016829">
    <property type="term" value="F:lyase activity"/>
    <property type="evidence" value="ECO:0007669"/>
    <property type="project" value="UniProtKB-KW"/>
</dbReference>
<evidence type="ECO:0000313" key="18">
    <source>
        <dbReference type="Proteomes" id="UP000028027"/>
    </source>
</evidence>
<keyword evidence="5" id="KW-0597">Phosphoprotein</keyword>
<evidence type="ECO:0000256" key="7">
    <source>
        <dbReference type="ARBA" id="ARBA00022692"/>
    </source>
</evidence>
<dbReference type="InterPro" id="IPR001054">
    <property type="entry name" value="A/G_cyclase"/>
</dbReference>
<dbReference type="SUPFAM" id="SSF55073">
    <property type="entry name" value="Nucleotide cyclase"/>
    <property type="match status" value="1"/>
</dbReference>
<dbReference type="GO" id="GO:0005524">
    <property type="term" value="F:ATP binding"/>
    <property type="evidence" value="ECO:0007669"/>
    <property type="project" value="UniProtKB-KW"/>
</dbReference>
<keyword evidence="12" id="KW-0902">Two-component regulatory system</keyword>
<keyword evidence="8" id="KW-0547">Nucleotide-binding</keyword>
<keyword evidence="11 14" id="KW-1133">Transmembrane helix</keyword>
<dbReference type="Pfam" id="PF00672">
    <property type="entry name" value="HAMP"/>
    <property type="match status" value="1"/>
</dbReference>
<dbReference type="Pfam" id="PF02743">
    <property type="entry name" value="dCache_1"/>
    <property type="match status" value="1"/>
</dbReference>
<keyword evidence="9" id="KW-0418">Kinase</keyword>
<evidence type="ECO:0000256" key="5">
    <source>
        <dbReference type="ARBA" id="ARBA00022553"/>
    </source>
</evidence>
<evidence type="ECO:0000259" key="16">
    <source>
        <dbReference type="PROSITE" id="PS50885"/>
    </source>
</evidence>
<keyword evidence="17" id="KW-0456">Lyase</keyword>
<dbReference type="AlphaFoldDB" id="A0A081S777"/>
<dbReference type="InterPro" id="IPR050398">
    <property type="entry name" value="HssS/ArlS-like"/>
</dbReference>
<dbReference type="GO" id="GO:0004673">
    <property type="term" value="F:protein histidine kinase activity"/>
    <property type="evidence" value="ECO:0007669"/>
    <property type="project" value="UniProtKB-EC"/>
</dbReference>
<evidence type="ECO:0000256" key="14">
    <source>
        <dbReference type="SAM" id="Phobius"/>
    </source>
</evidence>
<comment type="catalytic activity">
    <reaction evidence="1">
        <text>ATP + protein L-histidine = ADP + protein N-phospho-L-histidine.</text>
        <dbReference type="EC" id="2.7.13.3"/>
    </reaction>
</comment>
<evidence type="ECO:0000256" key="1">
    <source>
        <dbReference type="ARBA" id="ARBA00000085"/>
    </source>
</evidence>
<evidence type="ECO:0000256" key="13">
    <source>
        <dbReference type="ARBA" id="ARBA00023136"/>
    </source>
</evidence>
<proteinExistence type="predicted"/>
<evidence type="ECO:0000256" key="3">
    <source>
        <dbReference type="ARBA" id="ARBA00012438"/>
    </source>
</evidence>
<evidence type="ECO:0000256" key="8">
    <source>
        <dbReference type="ARBA" id="ARBA00022741"/>
    </source>
</evidence>
<evidence type="ECO:0000256" key="2">
    <source>
        <dbReference type="ARBA" id="ARBA00004651"/>
    </source>
</evidence>
<dbReference type="PROSITE" id="PS50885">
    <property type="entry name" value="HAMP"/>
    <property type="match status" value="1"/>
</dbReference>
<organism evidence="17 18">
    <name type="scientific">Marine Group I thaumarchaeote SCGC AAA799-E16</name>
    <dbReference type="NCBI Taxonomy" id="1502292"/>
    <lineage>
        <taxon>Archaea</taxon>
        <taxon>Nitrososphaerota</taxon>
        <taxon>Marine Group I</taxon>
    </lineage>
</organism>
<keyword evidence="6" id="KW-0808">Transferase</keyword>
<feature type="domain" description="Guanylate cyclase" evidence="15">
    <location>
        <begin position="402"/>
        <end position="533"/>
    </location>
</feature>
<reference evidence="17 18" key="1">
    <citation type="submission" date="2014-06" db="EMBL/GenBank/DDBJ databases">
        <authorList>
            <person name="Ngugi D.K."/>
            <person name="Blom J."/>
            <person name="Alam I."/>
            <person name="Rashid M."/>
            <person name="Ba Alawi W."/>
            <person name="Zhang G."/>
            <person name="Hikmawan T."/>
            <person name="Guan Y."/>
            <person name="Antunes A."/>
            <person name="Siam R."/>
            <person name="Eldorry H."/>
            <person name="Bajic V."/>
            <person name="Stingl U."/>
        </authorList>
    </citation>
    <scope>NUCLEOTIDE SEQUENCE [LARGE SCALE GENOMIC DNA]</scope>
    <source>
        <strain evidence="17">SCGC AAA799-E16</strain>
    </source>
</reference>
<dbReference type="CDD" id="cd07302">
    <property type="entry name" value="CHD"/>
    <property type="match status" value="1"/>
</dbReference>
<dbReference type="CDD" id="cd06225">
    <property type="entry name" value="HAMP"/>
    <property type="match status" value="1"/>
</dbReference>
<dbReference type="SUPFAM" id="SSF158472">
    <property type="entry name" value="HAMP domain-like"/>
    <property type="match status" value="1"/>
</dbReference>
<dbReference type="PANTHER" id="PTHR45528">
    <property type="entry name" value="SENSOR HISTIDINE KINASE CPXA"/>
    <property type="match status" value="1"/>
</dbReference>
<name>A0A081S777_9ARCH</name>
<dbReference type="GO" id="GO:0009190">
    <property type="term" value="P:cyclic nucleotide biosynthetic process"/>
    <property type="evidence" value="ECO:0007669"/>
    <property type="project" value="InterPro"/>
</dbReference>
<dbReference type="PROSITE" id="PS50125">
    <property type="entry name" value="GUANYLATE_CYCLASE_2"/>
    <property type="match status" value="1"/>
</dbReference>
<dbReference type="PATRIC" id="fig|1502292.3.peg.441"/>
<evidence type="ECO:0000313" key="17">
    <source>
        <dbReference type="EMBL" id="KER06780.1"/>
    </source>
</evidence>
<comment type="caution">
    <text evidence="17">The sequence shown here is derived from an EMBL/GenBank/DDBJ whole genome shotgun (WGS) entry which is preliminary data.</text>
</comment>
<dbReference type="Gene3D" id="3.30.70.1230">
    <property type="entry name" value="Nucleotide cyclase"/>
    <property type="match status" value="1"/>
</dbReference>
<evidence type="ECO:0000256" key="4">
    <source>
        <dbReference type="ARBA" id="ARBA00022475"/>
    </source>
</evidence>
<accession>A0A081S777</accession>
<dbReference type="InterPro" id="IPR033479">
    <property type="entry name" value="dCache_1"/>
</dbReference>
<dbReference type="GO" id="GO:0005886">
    <property type="term" value="C:plasma membrane"/>
    <property type="evidence" value="ECO:0007669"/>
    <property type="project" value="UniProtKB-SubCell"/>
</dbReference>
<dbReference type="GO" id="GO:0000160">
    <property type="term" value="P:phosphorelay signal transduction system"/>
    <property type="evidence" value="ECO:0007669"/>
    <property type="project" value="UniProtKB-KW"/>
</dbReference>
<evidence type="ECO:0000259" key="15">
    <source>
        <dbReference type="PROSITE" id="PS50125"/>
    </source>
</evidence>
<evidence type="ECO:0000256" key="12">
    <source>
        <dbReference type="ARBA" id="ARBA00023012"/>
    </source>
</evidence>
<dbReference type="Pfam" id="PF00211">
    <property type="entry name" value="Guanylate_cyc"/>
    <property type="match status" value="1"/>
</dbReference>
<comment type="subcellular location">
    <subcellularLocation>
        <location evidence="2">Cell membrane</location>
        <topology evidence="2">Multi-pass membrane protein</topology>
    </subcellularLocation>
</comment>
<gene>
    <name evidence="17" type="primary">cya</name>
    <name evidence="17" type="ORF">AAA799E16_00502</name>
</gene>
<dbReference type="SMART" id="SM00044">
    <property type="entry name" value="CYCc"/>
    <property type="match status" value="1"/>
</dbReference>
<feature type="domain" description="HAMP" evidence="16">
    <location>
        <begin position="322"/>
        <end position="374"/>
    </location>
</feature>
<feature type="transmembrane region" description="Helical" evidence="14">
    <location>
        <begin position="12"/>
        <end position="31"/>
    </location>
</feature>
<dbReference type="EMBL" id="JNVL01000005">
    <property type="protein sequence ID" value="KER06780.1"/>
    <property type="molecule type" value="Genomic_DNA"/>
</dbReference>
<dbReference type="PANTHER" id="PTHR45528:SF1">
    <property type="entry name" value="SENSOR HISTIDINE KINASE CPXA"/>
    <property type="match status" value="1"/>
</dbReference>
<dbReference type="Gene3D" id="6.10.340.10">
    <property type="match status" value="1"/>
</dbReference>
<protein>
    <recommendedName>
        <fullName evidence="3">histidine kinase</fullName>
        <ecNumber evidence="3">2.7.13.3</ecNumber>
    </recommendedName>
</protein>
<dbReference type="Proteomes" id="UP000028027">
    <property type="component" value="Unassembled WGS sequence"/>
</dbReference>
<dbReference type="SMART" id="SM00304">
    <property type="entry name" value="HAMP"/>
    <property type="match status" value="1"/>
</dbReference>
<keyword evidence="10" id="KW-0067">ATP-binding</keyword>
<dbReference type="EC" id="2.7.13.3" evidence="3"/>
<evidence type="ECO:0000256" key="11">
    <source>
        <dbReference type="ARBA" id="ARBA00022989"/>
    </source>
</evidence>
<sequence length="591" mass="66712">MAVSINLGKKLVLLVMLVTMTALAITSYMSIDYSSETLKERGGELLHGESDIRGESLRLLFETRIEQNKILANDPMIQFLVSEMDGVSGLELKSLKEEKRRDYLIQVQAFQELIGFSIGFEDTKIIGNNGNVFFSLVGISDEDYSQNEYFQRGLKESFVDFEPSGTGKKMIVVSPVYAADSKIEDEAIGVIISRMRTAAIDNILINRSGLGETGEVYIVNSDFVMLSESRFFENAVFEQRVDTIGVQECFTNNMEYVGIYPDYRGISIYGSSYCMPEYGIVLLAEMDEKELIEPINILQTRIILTSLLITLAMGLVAFFAAESLSHPLRALKKAANKIADGNFDVRTNIKTRDEIADLSNAFDSMAQKLQESLIEIKQKDEVIKQLEGDMLLKFSQHEENDCVGVIDMADSTRISSKLSDQDISKLYEIFLNFMAKIVLQHKGEVIKNIGDALMFRFANVDTKNDEEIKNILECCLCMVESHGKLQEELKKEDMPKLDYKISLTYGPVKVAESTTSKISDVFGPTVNRCFKINSLCPKNSLVVGENVETMFKKFPEYEFSELCIIELKQKYGYNIFEVRRKDLDGFGEKSD</sequence>
<keyword evidence="7 14" id="KW-0812">Transmembrane</keyword>
<keyword evidence="4" id="KW-1003">Cell membrane</keyword>